<dbReference type="EMBL" id="CP047045">
    <property type="protein sequence ID" value="QGZ93353.1"/>
    <property type="molecule type" value="Genomic_DNA"/>
</dbReference>
<feature type="transmembrane region" description="Helical" evidence="1">
    <location>
        <begin position="83"/>
        <end position="102"/>
    </location>
</feature>
<accession>A0A6I6MQB2</accession>
<feature type="transmembrane region" description="Helical" evidence="1">
    <location>
        <begin position="12"/>
        <end position="33"/>
    </location>
</feature>
<feature type="transmembrane region" description="Helical" evidence="1">
    <location>
        <begin position="114"/>
        <end position="133"/>
    </location>
</feature>
<keyword evidence="1" id="KW-0472">Membrane</keyword>
<proteinExistence type="predicted"/>
<evidence type="ECO:0000313" key="3">
    <source>
        <dbReference type="Proteomes" id="UP000431269"/>
    </source>
</evidence>
<reference evidence="3" key="1">
    <citation type="submission" date="2019-12" db="EMBL/GenBank/DDBJ databases">
        <title>Complete genome of Terracaulis silvestris 0127_4.</title>
        <authorList>
            <person name="Vieira S."/>
            <person name="Riedel T."/>
            <person name="Sproer C."/>
            <person name="Pascual J."/>
            <person name="Boedeker C."/>
            <person name="Overmann J."/>
        </authorList>
    </citation>
    <scope>NUCLEOTIDE SEQUENCE [LARGE SCALE GENOMIC DNA]</scope>
    <source>
        <strain evidence="3">0127_4</strain>
    </source>
</reference>
<dbReference type="AlphaFoldDB" id="A0A6I6MQB2"/>
<dbReference type="Proteomes" id="UP000431269">
    <property type="component" value="Chromosome"/>
</dbReference>
<dbReference type="KEGG" id="tsv:DSM104635_00163"/>
<evidence type="ECO:0008006" key="4">
    <source>
        <dbReference type="Google" id="ProtNLM"/>
    </source>
</evidence>
<organism evidence="2 3">
    <name type="scientific">Terricaulis silvestris</name>
    <dbReference type="NCBI Taxonomy" id="2686094"/>
    <lineage>
        <taxon>Bacteria</taxon>
        <taxon>Pseudomonadati</taxon>
        <taxon>Pseudomonadota</taxon>
        <taxon>Alphaproteobacteria</taxon>
        <taxon>Caulobacterales</taxon>
        <taxon>Caulobacteraceae</taxon>
        <taxon>Terricaulis</taxon>
    </lineage>
</organism>
<keyword evidence="1" id="KW-0812">Transmembrane</keyword>
<evidence type="ECO:0000256" key="1">
    <source>
        <dbReference type="SAM" id="Phobius"/>
    </source>
</evidence>
<name>A0A6I6MQB2_9CAUL</name>
<gene>
    <name evidence="2" type="ORF">DSM104635_00163</name>
</gene>
<sequence length="143" mass="15786">MSESAVKTPWHLWVLGVVALLWNAYGCYDIYMFKTGAYDYQMRAKQVAFFHSVPAWAWGVWATTVGAALLGAILLLLRSRWAFHAFVVSLAAGVLNTIYLFGLSEGGEVMGRDIGMIFSAVAAAVGIFYIWYAHSAAKRGILR</sequence>
<feature type="transmembrane region" description="Helical" evidence="1">
    <location>
        <begin position="53"/>
        <end position="76"/>
    </location>
</feature>
<protein>
    <recommendedName>
        <fullName evidence="4">Sugar transporter</fullName>
    </recommendedName>
</protein>
<keyword evidence="1" id="KW-1133">Transmembrane helix</keyword>
<evidence type="ECO:0000313" key="2">
    <source>
        <dbReference type="EMBL" id="QGZ93353.1"/>
    </source>
</evidence>
<dbReference type="RefSeq" id="WP_158764357.1">
    <property type="nucleotide sequence ID" value="NZ_CP047045.1"/>
</dbReference>
<keyword evidence="3" id="KW-1185">Reference proteome</keyword>